<accession>A0ABY7QA92</accession>
<name>A0ABY7QA92_9ACTN</name>
<dbReference type="RefSeq" id="WP_270147979.1">
    <property type="nucleotide sequence ID" value="NZ_CP115450.1"/>
</dbReference>
<proteinExistence type="predicted"/>
<dbReference type="EMBL" id="CP115450">
    <property type="protein sequence ID" value="WBP89590.1"/>
    <property type="molecule type" value="Genomic_DNA"/>
</dbReference>
<gene>
    <name evidence="1" type="ORF">O1G21_29605</name>
</gene>
<evidence type="ECO:0000313" key="2">
    <source>
        <dbReference type="Proteomes" id="UP001212821"/>
    </source>
</evidence>
<organism evidence="1 2">
    <name type="scientific">Kitasatospora cathayae</name>
    <dbReference type="NCBI Taxonomy" id="3004092"/>
    <lineage>
        <taxon>Bacteria</taxon>
        <taxon>Bacillati</taxon>
        <taxon>Actinomycetota</taxon>
        <taxon>Actinomycetes</taxon>
        <taxon>Kitasatosporales</taxon>
        <taxon>Streptomycetaceae</taxon>
        <taxon>Kitasatospora</taxon>
    </lineage>
</organism>
<evidence type="ECO:0000313" key="1">
    <source>
        <dbReference type="EMBL" id="WBP89590.1"/>
    </source>
</evidence>
<sequence>MAATIAAEGVMVAGSSGVPVSHPLLRFLGQLDTALSAHERASEASDDTDPVAVAQAAARTAMEAYRRDQSEQ</sequence>
<dbReference type="Proteomes" id="UP001212821">
    <property type="component" value="Chromosome"/>
</dbReference>
<protein>
    <submittedName>
        <fullName evidence="1">Uncharacterized protein</fullName>
    </submittedName>
</protein>
<reference evidence="2" key="1">
    <citation type="submission" date="2022-12" db="EMBL/GenBank/DDBJ databases">
        <authorList>
            <person name="Mo P."/>
        </authorList>
    </citation>
    <scope>NUCLEOTIDE SEQUENCE [LARGE SCALE GENOMIC DNA]</scope>
    <source>
        <strain evidence="2">HUAS 3-15</strain>
    </source>
</reference>
<keyword evidence="2" id="KW-1185">Reference proteome</keyword>